<dbReference type="CDD" id="cd04590">
    <property type="entry name" value="CBS_pair_CorC_HlyC_assoc"/>
    <property type="match status" value="1"/>
</dbReference>
<evidence type="ECO:0000256" key="8">
    <source>
        <dbReference type="ARBA" id="ARBA00023136"/>
    </source>
</evidence>
<dbReference type="PROSITE" id="PS51846">
    <property type="entry name" value="CNNM"/>
    <property type="match status" value="1"/>
</dbReference>
<dbReference type="InterPro" id="IPR051676">
    <property type="entry name" value="UPF0053_domain"/>
</dbReference>
<feature type="transmembrane region" description="Helical" evidence="11">
    <location>
        <begin position="102"/>
        <end position="128"/>
    </location>
</feature>
<feature type="domain" description="CBS" evidence="12">
    <location>
        <begin position="225"/>
        <end position="284"/>
    </location>
</feature>
<dbReference type="InterPro" id="IPR036318">
    <property type="entry name" value="FAD-bd_PCMH-like_sf"/>
</dbReference>
<dbReference type="GO" id="GO:0005886">
    <property type="term" value="C:plasma membrane"/>
    <property type="evidence" value="ECO:0007669"/>
    <property type="project" value="UniProtKB-SubCell"/>
</dbReference>
<evidence type="ECO:0000256" key="10">
    <source>
        <dbReference type="PROSITE-ProRule" id="PRU01193"/>
    </source>
</evidence>
<dbReference type="InterPro" id="IPR046342">
    <property type="entry name" value="CBS_dom_sf"/>
</dbReference>
<dbReference type="SUPFAM" id="SSF54631">
    <property type="entry name" value="CBS-domain pair"/>
    <property type="match status" value="1"/>
</dbReference>
<keyword evidence="8 10" id="KW-0472">Membrane</keyword>
<keyword evidence="4 10" id="KW-0812">Transmembrane</keyword>
<dbReference type="PROSITE" id="PS51371">
    <property type="entry name" value="CBS"/>
    <property type="match status" value="2"/>
</dbReference>
<dbReference type="InterPro" id="IPR016169">
    <property type="entry name" value="FAD-bd_PCMH_sub2"/>
</dbReference>
<dbReference type="RefSeq" id="WP_179236754.1">
    <property type="nucleotide sequence ID" value="NZ_JACBNQ010000002.1"/>
</dbReference>
<dbReference type="SUPFAM" id="SSF56176">
    <property type="entry name" value="FAD-binding/transporter-associated domain-like"/>
    <property type="match status" value="1"/>
</dbReference>
<name>A0A974GV69_SEDHY</name>
<dbReference type="Pfam" id="PF03471">
    <property type="entry name" value="CorC_HlyC"/>
    <property type="match status" value="1"/>
</dbReference>
<evidence type="ECO:0000259" key="12">
    <source>
        <dbReference type="PROSITE" id="PS51371"/>
    </source>
</evidence>
<keyword evidence="3" id="KW-1003">Cell membrane</keyword>
<dbReference type="InterPro" id="IPR005170">
    <property type="entry name" value="Transptr-assoc_dom"/>
</dbReference>
<evidence type="ECO:0000313" key="14">
    <source>
        <dbReference type="EMBL" id="NYB73058.1"/>
    </source>
</evidence>
<keyword evidence="5" id="KW-0677">Repeat</keyword>
<reference evidence="14" key="1">
    <citation type="submission" date="2020-07" db="EMBL/GenBank/DDBJ databases">
        <title>Genomic analysis of a strain of Sedimentibacter Hydroxybenzoicus DSM7310.</title>
        <authorList>
            <person name="Ma S."/>
        </authorList>
    </citation>
    <scope>NUCLEOTIDE SEQUENCE</scope>
    <source>
        <strain evidence="14">DSM 7310</strain>
    </source>
</reference>
<comment type="subcellular location">
    <subcellularLocation>
        <location evidence="1">Cell membrane</location>
        <topology evidence="1">Multi-pass membrane protein</topology>
    </subcellularLocation>
</comment>
<dbReference type="EMBL" id="JACBNQ010000002">
    <property type="protein sequence ID" value="NYB73058.1"/>
    <property type="molecule type" value="Genomic_DNA"/>
</dbReference>
<protein>
    <submittedName>
        <fullName evidence="14">HlyC/CorC family transporter</fullName>
    </submittedName>
</protein>
<feature type="transmembrane region" description="Helical" evidence="11">
    <location>
        <begin position="140"/>
        <end position="162"/>
    </location>
</feature>
<keyword evidence="6 10" id="KW-1133">Transmembrane helix</keyword>
<evidence type="ECO:0000256" key="7">
    <source>
        <dbReference type="ARBA" id="ARBA00023122"/>
    </source>
</evidence>
<evidence type="ECO:0000256" key="3">
    <source>
        <dbReference type="ARBA" id="ARBA00022475"/>
    </source>
</evidence>
<feature type="domain" description="CNNM transmembrane" evidence="13">
    <location>
        <begin position="2"/>
        <end position="206"/>
    </location>
</feature>
<dbReference type="SMART" id="SM01091">
    <property type="entry name" value="CorC_HlyC"/>
    <property type="match status" value="1"/>
</dbReference>
<evidence type="ECO:0000256" key="9">
    <source>
        <dbReference type="PROSITE-ProRule" id="PRU00703"/>
    </source>
</evidence>
<dbReference type="FunFam" id="3.10.580.10:FF:000002">
    <property type="entry name" value="Magnesium/cobalt efflux protein CorC"/>
    <property type="match status" value="1"/>
</dbReference>
<comment type="caution">
    <text evidence="14">The sequence shown here is derived from an EMBL/GenBank/DDBJ whole genome shotgun (WGS) entry which is preliminary data.</text>
</comment>
<feature type="transmembrane region" description="Helical" evidence="11">
    <location>
        <begin position="61"/>
        <end position="82"/>
    </location>
</feature>
<comment type="similarity">
    <text evidence="2">Belongs to the UPF0053 family.</text>
</comment>
<evidence type="ECO:0000256" key="5">
    <source>
        <dbReference type="ARBA" id="ARBA00022737"/>
    </source>
</evidence>
<organism evidence="14 15">
    <name type="scientific">Sedimentibacter hydroxybenzoicus DSM 7310</name>
    <dbReference type="NCBI Taxonomy" id="1123245"/>
    <lineage>
        <taxon>Bacteria</taxon>
        <taxon>Bacillati</taxon>
        <taxon>Bacillota</taxon>
        <taxon>Tissierellia</taxon>
        <taxon>Sedimentibacter</taxon>
    </lineage>
</organism>
<feature type="domain" description="CBS" evidence="12">
    <location>
        <begin position="286"/>
        <end position="345"/>
    </location>
</feature>
<dbReference type="Proteomes" id="UP000611629">
    <property type="component" value="Unassembled WGS sequence"/>
</dbReference>
<evidence type="ECO:0000313" key="15">
    <source>
        <dbReference type="Proteomes" id="UP000611629"/>
    </source>
</evidence>
<gene>
    <name evidence="14" type="ORF">HZF24_02765</name>
</gene>
<dbReference type="AlphaFoldDB" id="A0A974GV69"/>
<evidence type="ECO:0000256" key="2">
    <source>
        <dbReference type="ARBA" id="ARBA00006337"/>
    </source>
</evidence>
<dbReference type="Gene3D" id="3.10.580.10">
    <property type="entry name" value="CBS-domain"/>
    <property type="match status" value="1"/>
</dbReference>
<dbReference type="InterPro" id="IPR002550">
    <property type="entry name" value="CNNM"/>
</dbReference>
<feature type="transmembrane region" description="Helical" evidence="11">
    <location>
        <begin position="6"/>
        <end position="31"/>
    </location>
</feature>
<accession>A0A974GV69</accession>
<dbReference type="InterPro" id="IPR000644">
    <property type="entry name" value="CBS_dom"/>
</dbReference>
<evidence type="ECO:0000259" key="13">
    <source>
        <dbReference type="PROSITE" id="PS51846"/>
    </source>
</evidence>
<dbReference type="InterPro" id="IPR044751">
    <property type="entry name" value="Ion_transp-like_CBS"/>
</dbReference>
<dbReference type="Pfam" id="PF00571">
    <property type="entry name" value="CBS"/>
    <property type="match status" value="2"/>
</dbReference>
<dbReference type="PANTHER" id="PTHR43099:SF2">
    <property type="entry name" value="UPF0053 PROTEIN YRKA"/>
    <property type="match status" value="1"/>
</dbReference>
<proteinExistence type="inferred from homology"/>
<keyword evidence="7 9" id="KW-0129">CBS domain</keyword>
<evidence type="ECO:0000256" key="1">
    <source>
        <dbReference type="ARBA" id="ARBA00004651"/>
    </source>
</evidence>
<evidence type="ECO:0000256" key="11">
    <source>
        <dbReference type="SAM" id="Phobius"/>
    </source>
</evidence>
<dbReference type="GO" id="GO:0050660">
    <property type="term" value="F:flavin adenine dinucleotide binding"/>
    <property type="evidence" value="ECO:0007669"/>
    <property type="project" value="InterPro"/>
</dbReference>
<sequence>MEDGSIWGPIILQLVLISINAVFASAEIAVISMNDNRMAKMATEGDKRAIKLSKLTLQPSYFLSVIQVGITLAGFFGSAFAADNFASRLTGILIKSGLDFPAATFNTISVIIITLILSYFTLVFGELVPKRVGMKNAEKLALFMSGFLHFISKLFSPLVWLLTASTNGILRLIGIDPDSEDEEVTEEDIRMMVDVGSEKGSINESEKQMIQNVFEFDNKTAEEVMTHRTEVTILWLDETDEEWAQKMTKSRHSRYPVCDGSADNIIGVLNVKDYFRLKDKSRENIMNKAIKSAYYVPETVRTDVLFQNMKKTRNHFAVVFDEYGGMSGVITMNDLLEQIVGNFDDDYLNPEPPTIEKIDEDTWKIKGSAYLEDVSTELNISLPDDDFDTFGGLVFGVLGIIPEDGSTMELEEYGLKIMVTEIKGRRLETAIVYKVKDTTDYVD</sequence>
<dbReference type="PANTHER" id="PTHR43099">
    <property type="entry name" value="UPF0053 PROTEIN YRKA"/>
    <property type="match status" value="1"/>
</dbReference>
<evidence type="ECO:0000256" key="4">
    <source>
        <dbReference type="ARBA" id="ARBA00022692"/>
    </source>
</evidence>
<keyword evidence="15" id="KW-1185">Reference proteome</keyword>
<evidence type="ECO:0000256" key="6">
    <source>
        <dbReference type="ARBA" id="ARBA00022989"/>
    </source>
</evidence>
<dbReference type="Gene3D" id="3.30.465.10">
    <property type="match status" value="1"/>
</dbReference>
<dbReference type="Pfam" id="PF01595">
    <property type="entry name" value="CNNM"/>
    <property type="match status" value="1"/>
</dbReference>